<dbReference type="Proteomes" id="UP000033710">
    <property type="component" value="Unassembled WGS sequence"/>
</dbReference>
<evidence type="ECO:0000256" key="12">
    <source>
        <dbReference type="SAM" id="Phobius"/>
    </source>
</evidence>
<dbReference type="PRINTS" id="PR00660">
    <property type="entry name" value="ERLUMENR"/>
</dbReference>
<keyword evidence="8 12" id="KW-1133">Transmembrane helix</keyword>
<feature type="region of interest" description="Disordered" evidence="11">
    <location>
        <begin position="270"/>
        <end position="309"/>
    </location>
</feature>
<keyword evidence="6" id="KW-0931">ER-Golgi transport</keyword>
<reference evidence="13 14" key="2">
    <citation type="journal article" date="2015" name="Eukaryot. Cell">
        <title>Asexual propagation of a virulent clone complex in a human and feline outbreak of sporotrichosis.</title>
        <authorList>
            <person name="Teixeira Mde M."/>
            <person name="Rodrigues A.M."/>
            <person name="Tsui C.K."/>
            <person name="de Almeida L.G."/>
            <person name="Van Diepeningen A.D."/>
            <person name="van den Ende B.G."/>
            <person name="Fernandes G.F."/>
            <person name="Kano R."/>
            <person name="Hamelin R.C."/>
            <person name="Lopes-Bezerra L.M."/>
            <person name="Vasconcelos A.T."/>
            <person name="de Hoog S."/>
            <person name="de Camargo Z.P."/>
            <person name="Felipe M.S."/>
        </authorList>
    </citation>
    <scope>NUCLEOTIDE SEQUENCE [LARGE SCALE GENOMIC DNA]</scope>
    <source>
        <strain evidence="13 14">1099-18</strain>
    </source>
</reference>
<comment type="caution">
    <text evidence="13">The sequence shown here is derived from an EMBL/GenBank/DDBJ whole genome shotgun (WGS) entry which is preliminary data.</text>
</comment>
<dbReference type="KEGG" id="ssck:SPSK_05254"/>
<evidence type="ECO:0000256" key="3">
    <source>
        <dbReference type="ARBA" id="ARBA00022448"/>
    </source>
</evidence>
<sequence length="447" mass="48638">MAVWNATACTCYRNASSFSPSTATGAPKVRCGGGGGGGGYNGPDDADGGTRCSCLRVSLITQILYAVVFCTRYANILGETIPWNVFFKVFYITTSFYIIVIMRWVYPRSRELELAWKMAAGIVVSALLLSPFGMLIFVKKISWGFFNWLWSFSEILESVAVLPQLLLLRQTSIPTVIDSFYLLALGSYRGFYILNWIARAADPEDDPPNGLSVIFGIIQTILYLDFAWVYWTRQRVKLRNGGVVDADDIRQGWLLRRIFGKHIDRAHDGLDDEESAPALGRSASGARGGARGGGRGGAGGASNNKWGARGISVSADDTTLEHERLFEAERFDGHHNLDASVDPDAQMHDPDDLARALGDDDDDDDDDNGNANTVHRNGHGAYADAVDGDDDDDNGNANTVHRNGHGAYADAVDGDDDDEDEDGAPPPANKKRGATNVGGVRNDEWDD</sequence>
<dbReference type="EMBL" id="AXCR01000012">
    <property type="protein sequence ID" value="KJR80476.1"/>
    <property type="molecule type" value="Genomic_DNA"/>
</dbReference>
<dbReference type="InterPro" id="IPR000133">
    <property type="entry name" value="ER_ret_rcpt"/>
</dbReference>
<evidence type="ECO:0000256" key="9">
    <source>
        <dbReference type="ARBA" id="ARBA00023136"/>
    </source>
</evidence>
<feature type="transmembrane region" description="Helical" evidence="12">
    <location>
        <begin position="180"/>
        <end position="198"/>
    </location>
</feature>
<keyword evidence="5" id="KW-0256">Endoplasmic reticulum</keyword>
<dbReference type="VEuPathDB" id="FungiDB:SPSK_05254"/>
<evidence type="ECO:0000313" key="13">
    <source>
        <dbReference type="EMBL" id="KJR80476.1"/>
    </source>
</evidence>
<keyword evidence="3" id="KW-0813">Transport</keyword>
<evidence type="ECO:0000313" key="14">
    <source>
        <dbReference type="Proteomes" id="UP000033710"/>
    </source>
</evidence>
<dbReference type="Pfam" id="PF00810">
    <property type="entry name" value="ER_lumen_recept"/>
    <property type="match status" value="1"/>
</dbReference>
<feature type="region of interest" description="Disordered" evidence="11">
    <location>
        <begin position="335"/>
        <end position="447"/>
    </location>
</feature>
<dbReference type="GeneID" id="27667281"/>
<dbReference type="GO" id="GO:0046923">
    <property type="term" value="F:ER retention sequence binding"/>
    <property type="evidence" value="ECO:0007669"/>
    <property type="project" value="InterPro"/>
</dbReference>
<evidence type="ECO:0000256" key="1">
    <source>
        <dbReference type="ARBA" id="ARBA00004477"/>
    </source>
</evidence>
<evidence type="ECO:0000256" key="2">
    <source>
        <dbReference type="ARBA" id="ARBA00010120"/>
    </source>
</evidence>
<evidence type="ECO:0000256" key="10">
    <source>
        <dbReference type="ARBA" id="ARBA00023170"/>
    </source>
</evidence>
<feature type="compositionally biased region" description="Basic and acidic residues" evidence="11">
    <location>
        <begin position="345"/>
        <end position="358"/>
    </location>
</feature>
<evidence type="ECO:0000256" key="7">
    <source>
        <dbReference type="ARBA" id="ARBA00022927"/>
    </source>
</evidence>
<gene>
    <name evidence="13" type="ORF">SPSK_05254</name>
</gene>
<keyword evidence="10" id="KW-0675">Receptor</keyword>
<dbReference type="GO" id="GO:0015031">
    <property type="term" value="P:protein transport"/>
    <property type="evidence" value="ECO:0007669"/>
    <property type="project" value="UniProtKB-KW"/>
</dbReference>
<dbReference type="RefSeq" id="XP_016583152.1">
    <property type="nucleotide sequence ID" value="XM_016732004.1"/>
</dbReference>
<evidence type="ECO:0000256" key="6">
    <source>
        <dbReference type="ARBA" id="ARBA00022892"/>
    </source>
</evidence>
<feature type="transmembrane region" description="Helical" evidence="12">
    <location>
        <begin position="149"/>
        <end position="168"/>
    </location>
</feature>
<reference evidence="13 14" key="1">
    <citation type="journal article" date="2014" name="BMC Genomics">
        <title>Comparative genomics of the major fungal agents of human and animal Sporotrichosis: Sporothrix schenckii and Sporothrix brasiliensis.</title>
        <authorList>
            <person name="Teixeira M.M."/>
            <person name="de Almeida L.G."/>
            <person name="Kubitschek-Barreira P."/>
            <person name="Alves F.L."/>
            <person name="Kioshima E.S."/>
            <person name="Abadio A.K."/>
            <person name="Fernandes L."/>
            <person name="Derengowski L.S."/>
            <person name="Ferreira K.S."/>
            <person name="Souza R.C."/>
            <person name="Ruiz J.C."/>
            <person name="de Andrade N.C."/>
            <person name="Paes H.C."/>
            <person name="Nicola A.M."/>
            <person name="Albuquerque P."/>
            <person name="Gerber A.L."/>
            <person name="Martins V.P."/>
            <person name="Peconick L.D."/>
            <person name="Neto A.V."/>
            <person name="Chaucanez C.B."/>
            <person name="Silva P.A."/>
            <person name="Cunha O.L."/>
            <person name="de Oliveira F.F."/>
            <person name="dos Santos T.C."/>
            <person name="Barros A.L."/>
            <person name="Soares M.A."/>
            <person name="de Oliveira L.M."/>
            <person name="Marini M.M."/>
            <person name="Villalobos-Duno H."/>
            <person name="Cunha M.M."/>
            <person name="de Hoog S."/>
            <person name="da Silveira J.F."/>
            <person name="Henrissat B."/>
            <person name="Nino-Vega G.A."/>
            <person name="Cisalpino P.S."/>
            <person name="Mora-Montes H.M."/>
            <person name="Almeida S.R."/>
            <person name="Stajich J.E."/>
            <person name="Lopes-Bezerra L.M."/>
            <person name="Vasconcelos A.T."/>
            <person name="Felipe M.S."/>
        </authorList>
    </citation>
    <scope>NUCLEOTIDE SEQUENCE [LARGE SCALE GENOMIC DNA]</scope>
    <source>
        <strain evidence="13 14">1099-18</strain>
    </source>
</reference>
<evidence type="ECO:0000256" key="8">
    <source>
        <dbReference type="ARBA" id="ARBA00022989"/>
    </source>
</evidence>
<protein>
    <recommendedName>
        <fullName evidence="15">Protein-ER retention receptor</fullName>
    </recommendedName>
</protein>
<proteinExistence type="inferred from homology"/>
<evidence type="ECO:0000256" key="5">
    <source>
        <dbReference type="ARBA" id="ARBA00022824"/>
    </source>
</evidence>
<feature type="compositionally biased region" description="Gly residues" evidence="11">
    <location>
        <begin position="286"/>
        <end position="300"/>
    </location>
</feature>
<dbReference type="GO" id="GO:0006621">
    <property type="term" value="P:protein retention in ER lumen"/>
    <property type="evidence" value="ECO:0007669"/>
    <property type="project" value="InterPro"/>
</dbReference>
<keyword evidence="7" id="KW-0653">Protein transport</keyword>
<feature type="transmembrane region" description="Helical" evidence="12">
    <location>
        <begin position="210"/>
        <end position="231"/>
    </location>
</feature>
<accession>A0A0F2LX60</accession>
<dbReference type="OrthoDB" id="7694678at2759"/>
<dbReference type="AlphaFoldDB" id="A0A0F2LX60"/>
<evidence type="ECO:0000256" key="11">
    <source>
        <dbReference type="SAM" id="MobiDB-lite"/>
    </source>
</evidence>
<keyword evidence="9 12" id="KW-0472">Membrane</keyword>
<dbReference type="GO" id="GO:0005789">
    <property type="term" value="C:endoplasmic reticulum membrane"/>
    <property type="evidence" value="ECO:0007669"/>
    <property type="project" value="UniProtKB-SubCell"/>
</dbReference>
<feature type="compositionally biased region" description="Acidic residues" evidence="11">
    <location>
        <begin position="359"/>
        <end position="368"/>
    </location>
</feature>
<dbReference type="GO" id="GO:0016192">
    <property type="term" value="P:vesicle-mediated transport"/>
    <property type="evidence" value="ECO:0007669"/>
    <property type="project" value="UniProtKB-KW"/>
</dbReference>
<comment type="subcellular location">
    <subcellularLocation>
        <location evidence="1">Endoplasmic reticulum membrane</location>
        <topology evidence="1">Multi-pass membrane protein</topology>
    </subcellularLocation>
</comment>
<feature type="compositionally biased region" description="Acidic residues" evidence="11">
    <location>
        <begin position="412"/>
        <end position="423"/>
    </location>
</feature>
<feature type="transmembrane region" description="Helical" evidence="12">
    <location>
        <begin position="85"/>
        <end position="106"/>
    </location>
</feature>
<feature type="transmembrane region" description="Helical" evidence="12">
    <location>
        <begin position="118"/>
        <end position="137"/>
    </location>
</feature>
<name>A0A0F2LX60_SPOSC</name>
<keyword evidence="4 12" id="KW-0812">Transmembrane</keyword>
<dbReference type="PANTHER" id="PTHR10585">
    <property type="entry name" value="ER LUMEN PROTEIN RETAINING RECEPTOR"/>
    <property type="match status" value="1"/>
</dbReference>
<comment type="similarity">
    <text evidence="2">Belongs to the ERD2 family.</text>
</comment>
<evidence type="ECO:0000256" key="4">
    <source>
        <dbReference type="ARBA" id="ARBA00022692"/>
    </source>
</evidence>
<evidence type="ECO:0008006" key="15">
    <source>
        <dbReference type="Google" id="ProtNLM"/>
    </source>
</evidence>
<organism evidence="13 14">
    <name type="scientific">Sporothrix schenckii 1099-18</name>
    <dbReference type="NCBI Taxonomy" id="1397361"/>
    <lineage>
        <taxon>Eukaryota</taxon>
        <taxon>Fungi</taxon>
        <taxon>Dikarya</taxon>
        <taxon>Ascomycota</taxon>
        <taxon>Pezizomycotina</taxon>
        <taxon>Sordariomycetes</taxon>
        <taxon>Sordariomycetidae</taxon>
        <taxon>Ophiostomatales</taxon>
        <taxon>Ophiostomataceae</taxon>
        <taxon>Sporothrix</taxon>
    </lineage>
</organism>